<dbReference type="PATRIC" id="fig|28128.5.peg.2961"/>
<feature type="transmembrane region" description="Helical" evidence="1">
    <location>
        <begin position="12"/>
        <end position="30"/>
    </location>
</feature>
<organism evidence="2 3">
    <name type="scientific">Prevotella corporis</name>
    <dbReference type="NCBI Taxonomy" id="28128"/>
    <lineage>
        <taxon>Bacteria</taxon>
        <taxon>Pseudomonadati</taxon>
        <taxon>Bacteroidota</taxon>
        <taxon>Bacteroidia</taxon>
        <taxon>Bacteroidales</taxon>
        <taxon>Prevotellaceae</taxon>
        <taxon>Prevotella</taxon>
    </lineage>
</organism>
<accession>A0A133PT51</accession>
<evidence type="ECO:0000313" key="3">
    <source>
        <dbReference type="Proteomes" id="UP000070533"/>
    </source>
</evidence>
<keyword evidence="1" id="KW-1133">Transmembrane helix</keyword>
<comment type="caution">
    <text evidence="2">The sequence shown here is derived from an EMBL/GenBank/DDBJ whole genome shotgun (WGS) entry which is preliminary data.</text>
</comment>
<dbReference type="AlphaFoldDB" id="A0A133PT51"/>
<keyword evidence="3" id="KW-1185">Reference proteome</keyword>
<feature type="transmembrane region" description="Helical" evidence="1">
    <location>
        <begin position="36"/>
        <end position="58"/>
    </location>
</feature>
<keyword evidence="1" id="KW-0812">Transmembrane</keyword>
<sequence>MQRYNFILNARWISISKNALSLSIMVLSAVPPLYLFSFGSCVCSGLGEIVGLSVLLTFRKLGVVSKRNIVTTKFF</sequence>
<evidence type="ECO:0000313" key="2">
    <source>
        <dbReference type="EMBL" id="KXA32023.1"/>
    </source>
</evidence>
<dbReference type="Proteomes" id="UP000070533">
    <property type="component" value="Unassembled WGS sequence"/>
</dbReference>
<keyword evidence="1" id="KW-0472">Membrane</keyword>
<reference evidence="3" key="1">
    <citation type="submission" date="2016-01" db="EMBL/GenBank/DDBJ databases">
        <authorList>
            <person name="Mitreva M."/>
            <person name="Pepin K.H."/>
            <person name="Mihindukulasuriya K.A."/>
            <person name="Fulton R."/>
            <person name="Fronick C."/>
            <person name="O'Laughlin M."/>
            <person name="Miner T."/>
            <person name="Herter B."/>
            <person name="Rosa B.A."/>
            <person name="Cordes M."/>
            <person name="Tomlinson C."/>
            <person name="Wollam A."/>
            <person name="Palsikar V.B."/>
            <person name="Mardis E.R."/>
            <person name="Wilson R.K."/>
        </authorList>
    </citation>
    <scope>NUCLEOTIDE SEQUENCE [LARGE SCALE GENOMIC DNA]</scope>
    <source>
        <strain evidence="3">MJR7716</strain>
    </source>
</reference>
<evidence type="ECO:0000256" key="1">
    <source>
        <dbReference type="SAM" id="Phobius"/>
    </source>
</evidence>
<dbReference type="EMBL" id="LRQG01000263">
    <property type="protein sequence ID" value="KXA32023.1"/>
    <property type="molecule type" value="Genomic_DNA"/>
</dbReference>
<proteinExistence type="predicted"/>
<protein>
    <submittedName>
        <fullName evidence="2">Uncharacterized protein</fullName>
    </submittedName>
</protein>
<name>A0A133PT51_9BACT</name>
<gene>
    <name evidence="2" type="ORF">HMPREF3226_02874</name>
</gene>